<dbReference type="PANTHER" id="PTHR37558">
    <property type="entry name" value="HTH CENPB-TYPE DOMAIN-CONTAINING PROTEIN"/>
    <property type="match status" value="1"/>
</dbReference>
<protein>
    <submittedName>
        <fullName evidence="1">Uncharacterized protein</fullName>
    </submittedName>
</protein>
<evidence type="ECO:0000313" key="1">
    <source>
        <dbReference type="EMBL" id="RHY22881.1"/>
    </source>
</evidence>
<proteinExistence type="predicted"/>
<accession>A0A3R7A307</accession>
<evidence type="ECO:0000313" key="2">
    <source>
        <dbReference type="Proteomes" id="UP000285060"/>
    </source>
</evidence>
<dbReference type="AlphaFoldDB" id="A0A3R7A307"/>
<dbReference type="VEuPathDB" id="FungiDB:H310_03851"/>
<sequence>MFLWCYPIMITINRAIQIELWQGDVLYIYLPQLKSMGKHLQKQLAWSTEMDLALLRQVFRIEPYDGEYGTLTLRWKKVATNLSACLGMEISHRSARDHYDDMLDAFKKTDKFQQHRGTGSEEVVSEQVLHLQDLVDRREARDEEKKARKEKEQI</sequence>
<keyword evidence="2" id="KW-1185">Reference proteome</keyword>
<dbReference type="Proteomes" id="UP000285060">
    <property type="component" value="Unassembled WGS sequence"/>
</dbReference>
<organism evidence="1 2">
    <name type="scientific">Aphanomyces invadans</name>
    <dbReference type="NCBI Taxonomy" id="157072"/>
    <lineage>
        <taxon>Eukaryota</taxon>
        <taxon>Sar</taxon>
        <taxon>Stramenopiles</taxon>
        <taxon>Oomycota</taxon>
        <taxon>Saprolegniomycetes</taxon>
        <taxon>Saprolegniales</taxon>
        <taxon>Verrucalvaceae</taxon>
        <taxon>Aphanomyces</taxon>
    </lineage>
</organism>
<dbReference type="PANTHER" id="PTHR37558:SF1">
    <property type="entry name" value="HTH CENPB-TYPE DOMAIN-CONTAINING PROTEIN"/>
    <property type="match status" value="1"/>
</dbReference>
<reference evidence="1 2" key="1">
    <citation type="submission" date="2018-08" db="EMBL/GenBank/DDBJ databases">
        <title>Aphanomyces genome sequencing and annotation.</title>
        <authorList>
            <person name="Minardi D."/>
            <person name="Oidtmann B."/>
            <person name="Van Der Giezen M."/>
            <person name="Studholme D.J."/>
        </authorList>
    </citation>
    <scope>NUCLEOTIDE SEQUENCE [LARGE SCALE GENOMIC DNA]</scope>
    <source>
        <strain evidence="1 2">NJM0002</strain>
    </source>
</reference>
<comment type="caution">
    <text evidence="1">The sequence shown here is derived from an EMBL/GenBank/DDBJ whole genome shotgun (WGS) entry which is preliminary data.</text>
</comment>
<gene>
    <name evidence="1" type="ORF">DYB32_009371</name>
</gene>
<name>A0A3R7A307_9STRA</name>
<dbReference type="EMBL" id="QUSY01001977">
    <property type="protein sequence ID" value="RHY22881.1"/>
    <property type="molecule type" value="Genomic_DNA"/>
</dbReference>